<dbReference type="AlphaFoldDB" id="A0AAN6Q1J8"/>
<keyword evidence="1" id="KW-0238">DNA-binding</keyword>
<feature type="compositionally biased region" description="Basic and acidic residues" evidence="4">
    <location>
        <begin position="183"/>
        <end position="202"/>
    </location>
</feature>
<dbReference type="Pfam" id="PF08558">
    <property type="entry name" value="TRF"/>
    <property type="match status" value="1"/>
</dbReference>
<dbReference type="GO" id="GO:0042803">
    <property type="term" value="F:protein homodimerization activity"/>
    <property type="evidence" value="ECO:0007669"/>
    <property type="project" value="InterPro"/>
</dbReference>
<dbReference type="InterPro" id="IPR052833">
    <property type="entry name" value="Telomeric_DNA-bd_trans-reg"/>
</dbReference>
<dbReference type="SUPFAM" id="SSF46689">
    <property type="entry name" value="Homeodomain-like"/>
    <property type="match status" value="1"/>
</dbReference>
<feature type="region of interest" description="Disordered" evidence="4">
    <location>
        <begin position="151"/>
        <end position="207"/>
    </location>
</feature>
<evidence type="ECO:0000313" key="7">
    <source>
        <dbReference type="Proteomes" id="UP001305647"/>
    </source>
</evidence>
<dbReference type="CDD" id="cd11660">
    <property type="entry name" value="SANT_TRF"/>
    <property type="match status" value="1"/>
</dbReference>
<feature type="compositionally biased region" description="Low complexity" evidence="4">
    <location>
        <begin position="114"/>
        <end position="125"/>
    </location>
</feature>
<organism evidence="6 7">
    <name type="scientific">Parathielavia hyrcaniae</name>
    <dbReference type="NCBI Taxonomy" id="113614"/>
    <lineage>
        <taxon>Eukaryota</taxon>
        <taxon>Fungi</taxon>
        <taxon>Dikarya</taxon>
        <taxon>Ascomycota</taxon>
        <taxon>Pezizomycotina</taxon>
        <taxon>Sordariomycetes</taxon>
        <taxon>Sordariomycetidae</taxon>
        <taxon>Sordariales</taxon>
        <taxon>Chaetomiaceae</taxon>
        <taxon>Parathielavia</taxon>
    </lineage>
</organism>
<feature type="compositionally biased region" description="Pro residues" evidence="4">
    <location>
        <begin position="966"/>
        <end position="975"/>
    </location>
</feature>
<dbReference type="PROSITE" id="PS51294">
    <property type="entry name" value="HTH_MYB"/>
    <property type="match status" value="1"/>
</dbReference>
<keyword evidence="7" id="KW-1185">Reference proteome</keyword>
<evidence type="ECO:0000256" key="4">
    <source>
        <dbReference type="SAM" id="MobiDB-lite"/>
    </source>
</evidence>
<dbReference type="SMART" id="SM00717">
    <property type="entry name" value="SANT"/>
    <property type="match status" value="1"/>
</dbReference>
<dbReference type="PANTHER" id="PTHR47807">
    <property type="entry name" value="PROTEIN TBF1"/>
    <property type="match status" value="1"/>
</dbReference>
<feature type="compositionally biased region" description="Low complexity" evidence="4">
    <location>
        <begin position="1018"/>
        <end position="1035"/>
    </location>
</feature>
<proteinExistence type="predicted"/>
<protein>
    <recommendedName>
        <fullName evidence="5">HTH myb-type domain-containing protein</fullName>
    </recommendedName>
</protein>
<comment type="caution">
    <text evidence="6">The sequence shown here is derived from an EMBL/GenBank/DDBJ whole genome shotgun (WGS) entry which is preliminary data.</text>
</comment>
<sequence>MADTTELEAELLAALGMPQPGPTDPAPTEADTPIHQPQRDPQGQHPAQESPPEALPASVVPPSNNSLPPPALTALAPPPAAASSATPTSTPAPATAPSPIPIPIPTPPAPAPAPATAATASLPAPVLSTSEQSLAPEPNFTAQSLAYALAPSGADAAPQHSSPAAPMPTSNDTNGARSPKRPRSSDDLDEGNIKRQRRDETVPHPAVMMGAPGLDLAAMLNDALASLDHHAHPAGVDVVMQDADLAQPAAPASPTPEAERPENRFMKASSNPFYVMRSMSLPVLGNVAVQILLRLSQQPRAETDALLADTDSEFCKAYDMLRDIFRATRRAFSNSPLLSADELDISDSEDRETIRMSNLAATAASAFGAHDVPCQDVHDAFFSIFIPEDGEYRAYLTDLLVSLKTRLLLNALNNHDHSQPLSQLLDTVFPVNIDESLKQRSGEMLLNADEEALVSRVCERREQLVQSAADESIKKTLEDASAPGKFAESLSTFLQSHLAIVVDYAEKYGVNIPLNEDDAAILQDPNNARHEEHDSLAALLQSATSHLAQAEGNHGRGRDVLSNGTAANGVARQLGSAENDDVDLKKLIEESLSTHLPELKEPAANQSSSTGVADFDSKNLASLISEKLKSELDIPTNRLSNLSASAHSPNTVTNSQSTMHPAFQAYVQGPAPTSSTGAGGDSLPPNQSMPTAALYEKARQAAVAKSSNTTRREGLHSTRRPWTPEEEKALMAGLDMVKGPHWSQILSLFGQNGTISDILKDRTQVQLKDKARNLKLFFLKTNSEMPYYLQSVTGELKTRAPGQAARKEAEEKARMNLEEEQARIQGIMTLAGGLQNNHHPIGNTHIAPNPSKRASPGTHGLGGTGAGTSALAAHMNGTTMPGQPRVKTEMSDQSSLPKISAFPPIQPAPAPGTTMQQARTPLPGLQPQPGAQHQQPRPGTQQQFQHAPQSQQARPHDAPKLSMPQPQRPPPPPHQPQAQQQHQSQPQPHATPRAPSQSQQQHHPQGQQHPQPQPQPPQATAQTQAQTQTQAQSQAVPRAPMAAEQRTEPTPPQPPQQHQQQHQQQPYLPQTQTQTQTLIQKQSRASPASVPAPAPPPSVSQPQPQPLATPPIPPNHHSTPPDHAMQDTKLFETLQAAIAVSTAGEGGSGSVAGGAGAGGGGAGGSAVAAVSEGSRG</sequence>
<keyword evidence="3" id="KW-0131">Cell cycle</keyword>
<feature type="region of interest" description="Disordered" evidence="4">
    <location>
        <begin position="1143"/>
        <end position="1176"/>
    </location>
</feature>
<evidence type="ECO:0000256" key="2">
    <source>
        <dbReference type="ARBA" id="ARBA00023242"/>
    </source>
</evidence>
<feature type="compositionally biased region" description="Pro residues" evidence="4">
    <location>
        <begin position="1090"/>
        <end position="1114"/>
    </location>
</feature>
<dbReference type="Proteomes" id="UP001305647">
    <property type="component" value="Unassembled WGS sequence"/>
</dbReference>
<evidence type="ECO:0000259" key="5">
    <source>
        <dbReference type="PROSITE" id="PS51294"/>
    </source>
</evidence>
<dbReference type="FunFam" id="1.10.10.60:FF:000137">
    <property type="entry name" value="MYB DNA binding protein"/>
    <property type="match status" value="1"/>
</dbReference>
<dbReference type="InterPro" id="IPR009057">
    <property type="entry name" value="Homeodomain-like_sf"/>
</dbReference>
<feature type="compositionally biased region" description="Low complexity" evidence="4">
    <location>
        <begin position="976"/>
        <end position="1010"/>
    </location>
</feature>
<evidence type="ECO:0000256" key="3">
    <source>
        <dbReference type="ARBA" id="ARBA00023306"/>
    </source>
</evidence>
<evidence type="ECO:0000256" key="1">
    <source>
        <dbReference type="ARBA" id="ARBA00023125"/>
    </source>
</evidence>
<feature type="region of interest" description="Disordered" evidence="4">
    <location>
        <begin position="1"/>
        <end position="139"/>
    </location>
</feature>
<accession>A0AAN6Q1J8</accession>
<name>A0AAN6Q1J8_9PEZI</name>
<feature type="region of interest" description="Disordered" evidence="4">
    <location>
        <begin position="845"/>
        <end position="1131"/>
    </location>
</feature>
<dbReference type="PANTHER" id="PTHR47807:SF1">
    <property type="entry name" value="PROTEIN TBF1"/>
    <property type="match status" value="1"/>
</dbReference>
<keyword evidence="2" id="KW-0539">Nucleus</keyword>
<dbReference type="GO" id="GO:0010833">
    <property type="term" value="P:telomere maintenance via telomere lengthening"/>
    <property type="evidence" value="ECO:0007669"/>
    <property type="project" value="TreeGrafter"/>
</dbReference>
<feature type="compositionally biased region" description="Low complexity" evidence="4">
    <location>
        <begin position="1056"/>
        <end position="1089"/>
    </location>
</feature>
<dbReference type="EMBL" id="MU863633">
    <property type="protein sequence ID" value="KAK4101895.1"/>
    <property type="molecule type" value="Genomic_DNA"/>
</dbReference>
<dbReference type="InterPro" id="IPR017930">
    <property type="entry name" value="Myb_dom"/>
</dbReference>
<feature type="compositionally biased region" description="Low complexity" evidence="4">
    <location>
        <begin position="921"/>
        <end position="952"/>
    </location>
</feature>
<dbReference type="GO" id="GO:0003691">
    <property type="term" value="F:double-stranded telomeric DNA binding"/>
    <property type="evidence" value="ECO:0007669"/>
    <property type="project" value="TreeGrafter"/>
</dbReference>
<feature type="compositionally biased region" description="Low complexity" evidence="4">
    <location>
        <begin position="1165"/>
        <end position="1176"/>
    </location>
</feature>
<feature type="domain" description="HTH myb-type" evidence="5">
    <location>
        <begin position="719"/>
        <end position="771"/>
    </location>
</feature>
<reference evidence="6" key="2">
    <citation type="submission" date="2023-05" db="EMBL/GenBank/DDBJ databases">
        <authorList>
            <consortium name="Lawrence Berkeley National Laboratory"/>
            <person name="Steindorff A."/>
            <person name="Hensen N."/>
            <person name="Bonometti L."/>
            <person name="Westerberg I."/>
            <person name="Brannstrom I.O."/>
            <person name="Guillou S."/>
            <person name="Cros-Aarteil S."/>
            <person name="Calhoun S."/>
            <person name="Haridas S."/>
            <person name="Kuo A."/>
            <person name="Mondo S."/>
            <person name="Pangilinan J."/>
            <person name="Riley R."/>
            <person name="Labutti K."/>
            <person name="Andreopoulos B."/>
            <person name="Lipzen A."/>
            <person name="Chen C."/>
            <person name="Yanf M."/>
            <person name="Daum C."/>
            <person name="Ng V."/>
            <person name="Clum A."/>
            <person name="Ohm R."/>
            <person name="Martin F."/>
            <person name="Silar P."/>
            <person name="Natvig D."/>
            <person name="Lalanne C."/>
            <person name="Gautier V."/>
            <person name="Ament-Velasquez S.L."/>
            <person name="Kruys A."/>
            <person name="Hutchinson M.I."/>
            <person name="Powell A.J."/>
            <person name="Barry K."/>
            <person name="Miller A.N."/>
            <person name="Grigoriev I.V."/>
            <person name="Debuchy R."/>
            <person name="Gladieux P."/>
            <person name="Thoren M.H."/>
            <person name="Johannesson H."/>
        </authorList>
    </citation>
    <scope>NUCLEOTIDE SEQUENCE</scope>
    <source>
        <strain evidence="6">CBS 757.83</strain>
    </source>
</reference>
<feature type="compositionally biased region" description="Low complexity" evidence="4">
    <location>
        <begin position="81"/>
        <end position="93"/>
    </location>
</feature>
<dbReference type="InterPro" id="IPR001005">
    <property type="entry name" value="SANT/Myb"/>
</dbReference>
<dbReference type="InterPro" id="IPR013867">
    <property type="entry name" value="Telomere_rpt-bd_fac_dimer_dom"/>
</dbReference>
<reference evidence="6" key="1">
    <citation type="journal article" date="2023" name="Mol. Phylogenet. Evol.">
        <title>Genome-scale phylogeny and comparative genomics of the fungal order Sordariales.</title>
        <authorList>
            <person name="Hensen N."/>
            <person name="Bonometti L."/>
            <person name="Westerberg I."/>
            <person name="Brannstrom I.O."/>
            <person name="Guillou S."/>
            <person name="Cros-Aarteil S."/>
            <person name="Calhoun S."/>
            <person name="Haridas S."/>
            <person name="Kuo A."/>
            <person name="Mondo S."/>
            <person name="Pangilinan J."/>
            <person name="Riley R."/>
            <person name="LaButti K."/>
            <person name="Andreopoulos B."/>
            <person name="Lipzen A."/>
            <person name="Chen C."/>
            <person name="Yan M."/>
            <person name="Daum C."/>
            <person name="Ng V."/>
            <person name="Clum A."/>
            <person name="Steindorff A."/>
            <person name="Ohm R.A."/>
            <person name="Martin F."/>
            <person name="Silar P."/>
            <person name="Natvig D.O."/>
            <person name="Lalanne C."/>
            <person name="Gautier V."/>
            <person name="Ament-Velasquez S.L."/>
            <person name="Kruys A."/>
            <person name="Hutchinson M.I."/>
            <person name="Powell A.J."/>
            <person name="Barry K."/>
            <person name="Miller A.N."/>
            <person name="Grigoriev I.V."/>
            <person name="Debuchy R."/>
            <person name="Gladieux P."/>
            <person name="Hiltunen Thoren M."/>
            <person name="Johannesson H."/>
        </authorList>
    </citation>
    <scope>NUCLEOTIDE SEQUENCE</scope>
    <source>
        <strain evidence="6">CBS 757.83</strain>
    </source>
</reference>
<feature type="compositionally biased region" description="Low complexity" evidence="4">
    <location>
        <begin position="55"/>
        <end position="66"/>
    </location>
</feature>
<dbReference type="Gene3D" id="1.10.10.60">
    <property type="entry name" value="Homeodomain-like"/>
    <property type="match status" value="1"/>
</dbReference>
<feature type="compositionally biased region" description="Gly residues" evidence="4">
    <location>
        <begin position="1144"/>
        <end position="1164"/>
    </location>
</feature>
<feature type="compositionally biased region" description="Pro residues" evidence="4">
    <location>
        <begin position="67"/>
        <end position="80"/>
    </location>
</feature>
<gene>
    <name evidence="6" type="ORF">N658DRAFT_506635</name>
</gene>
<evidence type="ECO:0000313" key="6">
    <source>
        <dbReference type="EMBL" id="KAK4101895.1"/>
    </source>
</evidence>
<feature type="compositionally biased region" description="Pro residues" evidence="4">
    <location>
        <begin position="94"/>
        <end position="113"/>
    </location>
</feature>